<dbReference type="EMBL" id="JBJKFK010001695">
    <property type="protein sequence ID" value="KAL3312452.1"/>
    <property type="molecule type" value="Genomic_DNA"/>
</dbReference>
<evidence type="ECO:0000313" key="2">
    <source>
        <dbReference type="Proteomes" id="UP001626550"/>
    </source>
</evidence>
<organism evidence="1 2">
    <name type="scientific">Cichlidogyrus casuarinus</name>
    <dbReference type="NCBI Taxonomy" id="1844966"/>
    <lineage>
        <taxon>Eukaryota</taxon>
        <taxon>Metazoa</taxon>
        <taxon>Spiralia</taxon>
        <taxon>Lophotrochozoa</taxon>
        <taxon>Platyhelminthes</taxon>
        <taxon>Monogenea</taxon>
        <taxon>Monopisthocotylea</taxon>
        <taxon>Dactylogyridea</taxon>
        <taxon>Ancyrocephalidae</taxon>
        <taxon>Cichlidogyrus</taxon>
    </lineage>
</organism>
<dbReference type="SUPFAM" id="SSF47240">
    <property type="entry name" value="Ferritin-like"/>
    <property type="match status" value="1"/>
</dbReference>
<dbReference type="Gene3D" id="1.20.1260.10">
    <property type="match status" value="1"/>
</dbReference>
<proteinExistence type="predicted"/>
<keyword evidence="2" id="KW-1185">Reference proteome</keyword>
<accession>A0ABD2PYF3</accession>
<dbReference type="Proteomes" id="UP001626550">
    <property type="component" value="Unassembled WGS sequence"/>
</dbReference>
<dbReference type="InterPro" id="IPR009078">
    <property type="entry name" value="Ferritin-like_SF"/>
</dbReference>
<evidence type="ECO:0000313" key="1">
    <source>
        <dbReference type="EMBL" id="KAL3312452.1"/>
    </source>
</evidence>
<reference evidence="1 2" key="1">
    <citation type="submission" date="2024-11" db="EMBL/GenBank/DDBJ databases">
        <title>Adaptive evolution of stress response genes in parasites aligns with host niche diversity.</title>
        <authorList>
            <person name="Hahn C."/>
            <person name="Resl P."/>
        </authorList>
    </citation>
    <scope>NUCLEOTIDE SEQUENCE [LARGE SCALE GENOMIC DNA]</scope>
    <source>
        <strain evidence="1">EGGRZ-B1_66</strain>
        <tissue evidence="1">Body</tissue>
    </source>
</reference>
<dbReference type="AlphaFoldDB" id="A0ABD2PYF3"/>
<dbReference type="InterPro" id="IPR012347">
    <property type="entry name" value="Ferritin-like"/>
</dbReference>
<gene>
    <name evidence="1" type="ORF">Ciccas_008952</name>
</gene>
<name>A0ABD2PYF3_9PLAT</name>
<protein>
    <submittedName>
        <fullName evidence="1">Uncharacterized protein</fullName>
    </submittedName>
</protein>
<sequence>MMEIERKINNVVRMCLCIEKSYEALTARIKGNEETQHLVAFSEYLTFCGVRTRILAEKWLKYLVVRGMEIQLDETKTIQQESVEMTSDSNQCMLESLQVALKCEMQLEQNVRELYFLAREKNDMLTTQGIEAGFLAAQYSIIRWIVGNLNKLIASDNQQFIHEKFTYAPMVLSIGKMIESGELNKCPVFQDKIVMLMLETTWLQMNHSQPIEDAQSGLAQDLFCHL</sequence>
<comment type="caution">
    <text evidence="1">The sequence shown here is derived from an EMBL/GenBank/DDBJ whole genome shotgun (WGS) entry which is preliminary data.</text>
</comment>